<evidence type="ECO:0000313" key="2">
    <source>
        <dbReference type="EMBL" id="GMN67455.1"/>
    </source>
</evidence>
<gene>
    <name evidence="2" type="ORF">TIFTF001_036517</name>
</gene>
<sequence length="75" mass="7621">MLPDQILPHKQGLPCTRVRQCPGTTLLTRIASPAYVPATAPITSPTSATCPISHRQLPPPAPTGATPIGTGGGSP</sequence>
<dbReference type="Proteomes" id="UP001187192">
    <property type="component" value="Unassembled WGS sequence"/>
</dbReference>
<dbReference type="AlphaFoldDB" id="A0AA88E4I7"/>
<accession>A0AA88E4I7</accession>
<comment type="caution">
    <text evidence="2">The sequence shown here is derived from an EMBL/GenBank/DDBJ whole genome shotgun (WGS) entry which is preliminary data.</text>
</comment>
<name>A0AA88E4I7_FICCA</name>
<evidence type="ECO:0000256" key="1">
    <source>
        <dbReference type="SAM" id="MobiDB-lite"/>
    </source>
</evidence>
<keyword evidence="3" id="KW-1185">Reference proteome</keyword>
<evidence type="ECO:0000313" key="3">
    <source>
        <dbReference type="Proteomes" id="UP001187192"/>
    </source>
</evidence>
<feature type="region of interest" description="Disordered" evidence="1">
    <location>
        <begin position="47"/>
        <end position="75"/>
    </location>
</feature>
<dbReference type="EMBL" id="BTGU01000455">
    <property type="protein sequence ID" value="GMN67455.1"/>
    <property type="molecule type" value="Genomic_DNA"/>
</dbReference>
<organism evidence="2 3">
    <name type="scientific">Ficus carica</name>
    <name type="common">Common fig</name>
    <dbReference type="NCBI Taxonomy" id="3494"/>
    <lineage>
        <taxon>Eukaryota</taxon>
        <taxon>Viridiplantae</taxon>
        <taxon>Streptophyta</taxon>
        <taxon>Embryophyta</taxon>
        <taxon>Tracheophyta</taxon>
        <taxon>Spermatophyta</taxon>
        <taxon>Magnoliopsida</taxon>
        <taxon>eudicotyledons</taxon>
        <taxon>Gunneridae</taxon>
        <taxon>Pentapetalae</taxon>
        <taxon>rosids</taxon>
        <taxon>fabids</taxon>
        <taxon>Rosales</taxon>
        <taxon>Moraceae</taxon>
        <taxon>Ficeae</taxon>
        <taxon>Ficus</taxon>
    </lineage>
</organism>
<proteinExistence type="predicted"/>
<reference evidence="2" key="1">
    <citation type="submission" date="2023-07" db="EMBL/GenBank/DDBJ databases">
        <title>draft genome sequence of fig (Ficus carica).</title>
        <authorList>
            <person name="Takahashi T."/>
            <person name="Nishimura K."/>
        </authorList>
    </citation>
    <scope>NUCLEOTIDE SEQUENCE</scope>
</reference>
<protein>
    <submittedName>
        <fullName evidence="2">Uncharacterized protein</fullName>
    </submittedName>
</protein>